<keyword evidence="8" id="KW-0010">Activator</keyword>
<comment type="subcellular location">
    <subcellularLocation>
        <location evidence="1">Nucleus</location>
    </subcellularLocation>
</comment>
<feature type="binding site" evidence="11">
    <location>
        <position position="55"/>
    </location>
    <ligand>
        <name>Zn(2+)</name>
        <dbReference type="ChEBI" id="CHEBI:29105"/>
    </ligand>
</feature>
<evidence type="ECO:0000256" key="9">
    <source>
        <dbReference type="ARBA" id="ARBA00023163"/>
    </source>
</evidence>
<dbReference type="WBParaSite" id="ACAC_0001349701-mRNA-1">
    <property type="protein sequence ID" value="ACAC_0001349701-mRNA-1"/>
    <property type="gene ID" value="ACAC_0001349701"/>
</dbReference>
<protein>
    <submittedName>
        <fullName evidence="15">P53 domain-containing protein</fullName>
    </submittedName>
</protein>
<evidence type="ECO:0000259" key="13">
    <source>
        <dbReference type="Pfam" id="PF21907"/>
    </source>
</evidence>
<organism evidence="14 15">
    <name type="scientific">Angiostrongylus cantonensis</name>
    <name type="common">Rat lungworm</name>
    <dbReference type="NCBI Taxonomy" id="6313"/>
    <lineage>
        <taxon>Eukaryota</taxon>
        <taxon>Metazoa</taxon>
        <taxon>Ecdysozoa</taxon>
        <taxon>Nematoda</taxon>
        <taxon>Chromadorea</taxon>
        <taxon>Rhabditida</taxon>
        <taxon>Rhabditina</taxon>
        <taxon>Rhabditomorpha</taxon>
        <taxon>Strongyloidea</taxon>
        <taxon>Metastrongylidae</taxon>
        <taxon>Angiostrongylus</taxon>
    </lineage>
</organism>
<evidence type="ECO:0000256" key="8">
    <source>
        <dbReference type="ARBA" id="ARBA00023159"/>
    </source>
</evidence>
<reference evidence="15" key="2">
    <citation type="submission" date="2017-02" db="UniProtKB">
        <authorList>
            <consortium name="WormBaseParasite"/>
        </authorList>
    </citation>
    <scope>IDENTIFICATION</scope>
</reference>
<feature type="domain" description="p53 DNA-binding" evidence="12">
    <location>
        <begin position="7"/>
        <end position="154"/>
    </location>
</feature>
<name>A0A0K0DP08_ANGCA</name>
<evidence type="ECO:0000256" key="3">
    <source>
        <dbReference type="ARBA" id="ARBA00022703"/>
    </source>
</evidence>
<accession>A0A0K0DP08</accession>
<dbReference type="PANTHER" id="PTHR11447:SF16">
    <property type="entry name" value="P53 PROTEIN LONG FORM VARIANT 1"/>
    <property type="match status" value="1"/>
</dbReference>
<keyword evidence="3" id="KW-0053">Apoptosis</keyword>
<dbReference type="InterPro" id="IPR008967">
    <property type="entry name" value="p53-like_TF_DNA-bd_sf"/>
</dbReference>
<evidence type="ECO:0000256" key="4">
    <source>
        <dbReference type="ARBA" id="ARBA00022723"/>
    </source>
</evidence>
<keyword evidence="5 11" id="KW-0862">Zinc</keyword>
<dbReference type="Pfam" id="PF00870">
    <property type="entry name" value="P53"/>
    <property type="match status" value="1"/>
</dbReference>
<evidence type="ECO:0000256" key="2">
    <source>
        <dbReference type="ARBA" id="ARBA00006167"/>
    </source>
</evidence>
<evidence type="ECO:0000256" key="1">
    <source>
        <dbReference type="ARBA" id="ARBA00004123"/>
    </source>
</evidence>
<dbReference type="SUPFAM" id="SSF49417">
    <property type="entry name" value="p53-like transcription factors"/>
    <property type="match status" value="1"/>
</dbReference>
<keyword evidence="14" id="KW-1185">Reference proteome</keyword>
<keyword evidence="10" id="KW-0539">Nucleus</keyword>
<dbReference type="Pfam" id="PF21907">
    <property type="entry name" value="SAM_CEP-1_C"/>
    <property type="match status" value="1"/>
</dbReference>
<sequence length="352" mass="40296">MLLLSAEATEKLYCKLGAVIPITFNIVGERDPRSRIRVRAVYTDHAIFNTPVVPCPFHQANDGSNVRMHFVRCQYEGTEYLDENGVYSLRIPLCEQAGFMFTCFSSCQGGINRRPVALTFELELGGESSTRLHYHLPLKVCARPYRDAYLDEKKILETAVMKEMPKRKMQKTTRKPSSSPGYDDSTSGILEIRFNDPKKVRKCLWYLKHEERFDSLISVAMDNTSFRDFCVLTPGIGIKAWLSRPSIGLASYVERFERNSITTLGDLAKIYRNDTFSRLGFTPSECAVLNKAFQEWHHEYRLGMWATFLFFEEVEVHARLARIARMYPAVHYFNPTGFLAPQSIIALVTGPD</sequence>
<evidence type="ECO:0000313" key="14">
    <source>
        <dbReference type="Proteomes" id="UP000035642"/>
    </source>
</evidence>
<dbReference type="InterPro" id="IPR054106">
    <property type="entry name" value="CEP-1_C"/>
</dbReference>
<evidence type="ECO:0000256" key="6">
    <source>
        <dbReference type="ARBA" id="ARBA00023015"/>
    </source>
</evidence>
<dbReference type="AlphaFoldDB" id="A0A0K0DP08"/>
<feature type="binding site" evidence="11">
    <location>
        <position position="103"/>
    </location>
    <ligand>
        <name>Zn(2+)</name>
        <dbReference type="ChEBI" id="CHEBI:29105"/>
    </ligand>
</feature>
<feature type="binding site" evidence="11">
    <location>
        <position position="58"/>
    </location>
    <ligand>
        <name>Zn(2+)</name>
        <dbReference type="ChEBI" id="CHEBI:29105"/>
    </ligand>
</feature>
<evidence type="ECO:0000259" key="12">
    <source>
        <dbReference type="Pfam" id="PF00870"/>
    </source>
</evidence>
<keyword evidence="7" id="KW-0238">DNA-binding</keyword>
<keyword evidence="4 11" id="KW-0479">Metal-binding</keyword>
<dbReference type="PANTHER" id="PTHR11447">
    <property type="entry name" value="CELLULAR TUMOR ANTIGEN P53"/>
    <property type="match status" value="1"/>
</dbReference>
<keyword evidence="6" id="KW-0805">Transcription regulation</keyword>
<dbReference type="InterPro" id="IPR012346">
    <property type="entry name" value="p53/RUNT-type_TF_DNA-bd_sf"/>
</dbReference>
<dbReference type="GO" id="GO:0005634">
    <property type="term" value="C:nucleus"/>
    <property type="evidence" value="ECO:0007669"/>
    <property type="project" value="UniProtKB-SubCell"/>
</dbReference>
<comment type="cofactor">
    <cofactor evidence="11">
        <name>Zn(2+)</name>
        <dbReference type="ChEBI" id="CHEBI:29105"/>
    </cofactor>
    <text evidence="11">Binds 1 zinc ion per subunit.</text>
</comment>
<keyword evidence="9" id="KW-0804">Transcription</keyword>
<dbReference type="STRING" id="6313.A0A0K0DP08"/>
<dbReference type="InterPro" id="IPR002117">
    <property type="entry name" value="p53_tumour_suppressor"/>
</dbReference>
<proteinExistence type="inferred from homology"/>
<dbReference type="GO" id="GO:0046872">
    <property type="term" value="F:metal ion binding"/>
    <property type="evidence" value="ECO:0007669"/>
    <property type="project" value="UniProtKB-KW"/>
</dbReference>
<dbReference type="InterPro" id="IPR011615">
    <property type="entry name" value="p53_DNA-bd"/>
</dbReference>
<dbReference type="Proteomes" id="UP000035642">
    <property type="component" value="Unassembled WGS sequence"/>
</dbReference>
<dbReference type="Gene3D" id="2.60.40.720">
    <property type="match status" value="1"/>
</dbReference>
<evidence type="ECO:0000256" key="5">
    <source>
        <dbReference type="ARBA" id="ARBA00022833"/>
    </source>
</evidence>
<evidence type="ECO:0000313" key="15">
    <source>
        <dbReference type="WBParaSite" id="ACAC_0001349701-mRNA-1"/>
    </source>
</evidence>
<feature type="domain" description="CEP-1 C-terminal SAM" evidence="13">
    <location>
        <begin position="201"/>
        <end position="298"/>
    </location>
</feature>
<evidence type="ECO:0000256" key="10">
    <source>
        <dbReference type="ARBA" id="ARBA00023242"/>
    </source>
</evidence>
<feature type="binding site" evidence="11">
    <location>
        <position position="107"/>
    </location>
    <ligand>
        <name>Zn(2+)</name>
        <dbReference type="ChEBI" id="CHEBI:29105"/>
    </ligand>
</feature>
<dbReference type="GO" id="GO:0000978">
    <property type="term" value="F:RNA polymerase II cis-regulatory region sequence-specific DNA binding"/>
    <property type="evidence" value="ECO:0007669"/>
    <property type="project" value="TreeGrafter"/>
</dbReference>
<comment type="similarity">
    <text evidence="2">Belongs to the p53 family.</text>
</comment>
<dbReference type="GO" id="GO:0006915">
    <property type="term" value="P:apoptotic process"/>
    <property type="evidence" value="ECO:0007669"/>
    <property type="project" value="UniProtKB-KW"/>
</dbReference>
<evidence type="ECO:0000256" key="7">
    <source>
        <dbReference type="ARBA" id="ARBA00023125"/>
    </source>
</evidence>
<reference evidence="14" key="1">
    <citation type="submission" date="2012-09" db="EMBL/GenBank/DDBJ databases">
        <authorList>
            <person name="Martin A.A."/>
        </authorList>
    </citation>
    <scope>NUCLEOTIDE SEQUENCE</scope>
</reference>
<evidence type="ECO:0000256" key="11">
    <source>
        <dbReference type="PIRSR" id="PIRSR602117-1"/>
    </source>
</evidence>
<dbReference type="GO" id="GO:0000981">
    <property type="term" value="F:DNA-binding transcription factor activity, RNA polymerase II-specific"/>
    <property type="evidence" value="ECO:0007669"/>
    <property type="project" value="TreeGrafter"/>
</dbReference>